<accession>A0A6J3LQC3</accession>
<gene>
    <name evidence="2" type="ORF">K489DRAFT_385315</name>
</gene>
<proteinExistence type="predicted"/>
<reference evidence="2" key="1">
    <citation type="submission" date="2020-01" db="EMBL/GenBank/DDBJ databases">
        <authorList>
            <consortium name="DOE Joint Genome Institute"/>
            <person name="Haridas S."/>
            <person name="Albert R."/>
            <person name="Binder M."/>
            <person name="Bloem J."/>
            <person name="Labutti K."/>
            <person name="Salamov A."/>
            <person name="Andreopoulos B."/>
            <person name="Baker S.E."/>
            <person name="Barry K."/>
            <person name="Bills G."/>
            <person name="Bluhm B.H."/>
            <person name="Cannon C."/>
            <person name="Castanera R."/>
            <person name="Culley D.E."/>
            <person name="Daum C."/>
            <person name="Ezra D."/>
            <person name="Gonzalez J.B."/>
            <person name="Henrissat B."/>
            <person name="Kuo A."/>
            <person name="Liang C."/>
            <person name="Lipzen A."/>
            <person name="Lutzoni F."/>
            <person name="Magnuson J."/>
            <person name="Mondo S."/>
            <person name="Nolan M."/>
            <person name="Ohm R."/>
            <person name="Pangilinan J."/>
            <person name="Park H.-J."/>
            <person name="Ramirez L."/>
            <person name="Alfaro M."/>
            <person name="Sun H."/>
            <person name="Tritt A."/>
            <person name="Yoshinaga Y."/>
            <person name="Zwiers L.-H."/>
            <person name="Turgeon B.G."/>
            <person name="Goodwin S.B."/>
            <person name="Spatafora J.W."/>
            <person name="Crous P.W."/>
            <person name="Grigoriev I.V."/>
        </authorList>
    </citation>
    <scope>NUCLEOTIDE SEQUENCE</scope>
    <source>
        <strain evidence="2">CBS 342.82</strain>
    </source>
</reference>
<name>A0A6J3LQC3_9PEZI</name>
<dbReference type="AlphaFoldDB" id="A0A6J3LQC3"/>
<evidence type="ECO:0000313" key="1">
    <source>
        <dbReference type="Proteomes" id="UP000504637"/>
    </source>
</evidence>
<reference evidence="2" key="3">
    <citation type="submission" date="2025-08" db="UniProtKB">
        <authorList>
            <consortium name="RefSeq"/>
        </authorList>
    </citation>
    <scope>IDENTIFICATION</scope>
    <source>
        <strain evidence="2">CBS 342.82</strain>
    </source>
</reference>
<dbReference type="InterPro" id="IPR011042">
    <property type="entry name" value="6-blade_b-propeller_TolB-like"/>
</dbReference>
<protein>
    <recommendedName>
        <fullName evidence="3">Serum paraoxonase/arylesterase family protein</fullName>
    </recommendedName>
</protein>
<reference evidence="2" key="2">
    <citation type="submission" date="2020-04" db="EMBL/GenBank/DDBJ databases">
        <authorList>
            <consortium name="NCBI Genome Project"/>
        </authorList>
    </citation>
    <scope>NUCLEOTIDE SEQUENCE</scope>
    <source>
        <strain evidence="2">CBS 342.82</strain>
    </source>
</reference>
<dbReference type="PANTHER" id="PTHR11799">
    <property type="entry name" value="PARAOXONASE"/>
    <property type="match status" value="1"/>
</dbReference>
<dbReference type="OrthoDB" id="5307922at2759"/>
<dbReference type="Proteomes" id="UP000504637">
    <property type="component" value="Unplaced"/>
</dbReference>
<dbReference type="Gene3D" id="2.120.10.30">
    <property type="entry name" value="TolB, C-terminal domain"/>
    <property type="match status" value="1"/>
</dbReference>
<dbReference type="InterPro" id="IPR051288">
    <property type="entry name" value="Serum_paraoxonase/arylesterase"/>
</dbReference>
<organism evidence="2">
    <name type="scientific">Dissoconium aciculare CBS 342.82</name>
    <dbReference type="NCBI Taxonomy" id="1314786"/>
    <lineage>
        <taxon>Eukaryota</taxon>
        <taxon>Fungi</taxon>
        <taxon>Dikarya</taxon>
        <taxon>Ascomycota</taxon>
        <taxon>Pezizomycotina</taxon>
        <taxon>Dothideomycetes</taxon>
        <taxon>Dothideomycetidae</taxon>
        <taxon>Mycosphaerellales</taxon>
        <taxon>Dissoconiaceae</taxon>
        <taxon>Dissoconium</taxon>
    </lineage>
</organism>
<dbReference type="GeneID" id="54363868"/>
<evidence type="ECO:0008006" key="3">
    <source>
        <dbReference type="Google" id="ProtNLM"/>
    </source>
</evidence>
<dbReference type="RefSeq" id="XP_033455081.1">
    <property type="nucleotide sequence ID" value="XM_033606068.1"/>
</dbReference>
<sequence>MATIALAAVGGLAAIGSVLYSPVKQRYTTLGLGRAADKIVNIHGVEPLKIIPNSIQCEDLHLETTTQKLFAACQETAKERSLWFPSLAVVTNPTAVGRGTIIRVDPTTFESTVLKLNGHTTGMVTHGIDLFNDPIDPSILWIFVINHLPEPDRWFRKPALSDAFETAQIDVFKHDLNTDEADYIRSVRHPLIKTPNDLLATSPTSFYVSNDHNHLSGARRIWEDVGDQNTAPSTTVVHVDFGEADGQDAFAHVTASIALSKIHNSNGLARSSPLHPSEISIADASGGVLTRVRRNLAPGASRELEILERIQLDSTIDNPSYYDDIYATPGNNASGYIVPGLLRAGALADDFPHLDRPIASCVYHVRSNEREVKFEGGNVWEKRLVFADDGKMLRSASGSVLVGINPKENGGKKQGWLFATGFGSEAIVAAKIDL</sequence>
<evidence type="ECO:0000313" key="2">
    <source>
        <dbReference type="RefSeq" id="XP_033455081.1"/>
    </source>
</evidence>
<keyword evidence="1" id="KW-1185">Reference proteome</keyword>
<dbReference type="PANTHER" id="PTHR11799:SF12">
    <property type="entry name" value="PARAOXONASE-RELATED"/>
    <property type="match status" value="1"/>
</dbReference>